<feature type="transmembrane region" description="Helical" evidence="4">
    <location>
        <begin position="295"/>
        <end position="315"/>
    </location>
</feature>
<feature type="transmembrane region" description="Helical" evidence="4">
    <location>
        <begin position="676"/>
        <end position="703"/>
    </location>
</feature>
<feature type="transmembrane region" description="Helical" evidence="4">
    <location>
        <begin position="519"/>
        <end position="542"/>
    </location>
</feature>
<keyword evidence="4" id="KW-0812">Transmembrane</keyword>
<evidence type="ECO:0000256" key="1">
    <source>
        <dbReference type="ARBA" id="ARBA00004429"/>
    </source>
</evidence>
<keyword evidence="4" id="KW-0472">Membrane</keyword>
<keyword evidence="4" id="KW-1133">Transmembrane helix</keyword>
<feature type="transmembrane region" description="Helical" evidence="4">
    <location>
        <begin position="719"/>
        <end position="739"/>
    </location>
</feature>
<evidence type="ECO:0000256" key="4">
    <source>
        <dbReference type="SAM" id="Phobius"/>
    </source>
</evidence>
<name>A0ABR4I6F1_9EURO</name>
<keyword evidence="7" id="KW-1185">Reference proteome</keyword>
<feature type="transmembrane region" description="Helical" evidence="4">
    <location>
        <begin position="548"/>
        <end position="572"/>
    </location>
</feature>
<feature type="transmembrane region" description="Helical" evidence="4">
    <location>
        <begin position="124"/>
        <end position="149"/>
    </location>
</feature>
<dbReference type="InterPro" id="IPR050375">
    <property type="entry name" value="MFS_TsgA-like"/>
</dbReference>
<comment type="subcellular location">
    <subcellularLocation>
        <location evidence="1">Cell inner membrane</location>
        <topology evidence="1">Multi-pass membrane protein</topology>
    </subcellularLocation>
</comment>
<feature type="transmembrane region" description="Helical" evidence="4">
    <location>
        <begin position="82"/>
        <end position="104"/>
    </location>
</feature>
<dbReference type="PANTHER" id="PTHR43702">
    <property type="entry name" value="L-FUCOSE-PROTON SYMPORTER"/>
    <property type="match status" value="1"/>
</dbReference>
<feature type="transmembrane region" description="Helical" evidence="4">
    <location>
        <begin position="161"/>
        <end position="182"/>
    </location>
</feature>
<dbReference type="Gene3D" id="1.20.1250.20">
    <property type="entry name" value="MFS general substrate transporter like domains"/>
    <property type="match status" value="2"/>
</dbReference>
<accession>A0ABR4I6F1</accession>
<evidence type="ECO:0000313" key="7">
    <source>
        <dbReference type="Proteomes" id="UP001610335"/>
    </source>
</evidence>
<dbReference type="InterPro" id="IPR036259">
    <property type="entry name" value="MFS_trans_sf"/>
</dbReference>
<dbReference type="PANTHER" id="PTHR43702:SF13">
    <property type="entry name" value="MONOSACCHARIDE TRANSPORTER, PUTATIVE (AFU_ORTHOLOGUE AFUA_4G06630)-RELATED"/>
    <property type="match status" value="1"/>
</dbReference>
<feature type="domain" description="Rhodopsin" evidence="5">
    <location>
        <begin position="66"/>
        <end position="320"/>
    </location>
</feature>
<feature type="region of interest" description="Disordered" evidence="3">
    <location>
        <begin position="330"/>
        <end position="362"/>
    </location>
</feature>
<feature type="transmembrane region" description="Helical" evidence="4">
    <location>
        <begin position="801"/>
        <end position="821"/>
    </location>
</feature>
<feature type="transmembrane region" description="Helical" evidence="4">
    <location>
        <begin position="241"/>
        <end position="263"/>
    </location>
</feature>
<feature type="transmembrane region" description="Helical" evidence="4">
    <location>
        <begin position="579"/>
        <end position="599"/>
    </location>
</feature>
<dbReference type="SUPFAM" id="SSF103473">
    <property type="entry name" value="MFS general substrate transporter"/>
    <property type="match status" value="1"/>
</dbReference>
<evidence type="ECO:0000256" key="3">
    <source>
        <dbReference type="SAM" id="MobiDB-lite"/>
    </source>
</evidence>
<feature type="transmembrane region" description="Helical" evidence="4">
    <location>
        <begin position="451"/>
        <end position="470"/>
    </location>
</feature>
<dbReference type="Pfam" id="PF20684">
    <property type="entry name" value="Fung_rhodopsin"/>
    <property type="match status" value="1"/>
</dbReference>
<feature type="transmembrane region" description="Helical" evidence="4">
    <location>
        <begin position="833"/>
        <end position="856"/>
    </location>
</feature>
<evidence type="ECO:0000313" key="6">
    <source>
        <dbReference type="EMBL" id="KAL2823211.1"/>
    </source>
</evidence>
<proteinExistence type="predicted"/>
<protein>
    <recommendedName>
        <fullName evidence="5">Rhodopsin domain-containing protein</fullName>
    </recommendedName>
</protein>
<reference evidence="6 7" key="1">
    <citation type="submission" date="2024-07" db="EMBL/GenBank/DDBJ databases">
        <title>Section-level genome sequencing and comparative genomics of Aspergillus sections Usti and Cavernicolus.</title>
        <authorList>
            <consortium name="Lawrence Berkeley National Laboratory"/>
            <person name="Nybo J.L."/>
            <person name="Vesth T.C."/>
            <person name="Theobald S."/>
            <person name="Frisvad J.C."/>
            <person name="Larsen T.O."/>
            <person name="Kjaerboelling I."/>
            <person name="Rothschild-Mancinelli K."/>
            <person name="Lyhne E.K."/>
            <person name="Kogle M.E."/>
            <person name="Barry K."/>
            <person name="Clum A."/>
            <person name="Na H."/>
            <person name="Ledsgaard L."/>
            <person name="Lin J."/>
            <person name="Lipzen A."/>
            <person name="Kuo A."/>
            <person name="Riley R."/>
            <person name="Mondo S."/>
            <person name="LaButti K."/>
            <person name="Haridas S."/>
            <person name="Pangalinan J."/>
            <person name="Salamov A.A."/>
            <person name="Simmons B.A."/>
            <person name="Magnuson J.K."/>
            <person name="Chen J."/>
            <person name="Drula E."/>
            <person name="Henrissat B."/>
            <person name="Wiebenga A."/>
            <person name="Lubbers R.J."/>
            <person name="Gomes A.C."/>
            <person name="Makela M.R."/>
            <person name="Stajich J."/>
            <person name="Grigoriev I.V."/>
            <person name="Mortensen U.H."/>
            <person name="De vries R.P."/>
            <person name="Baker S.E."/>
            <person name="Andersen M.R."/>
        </authorList>
    </citation>
    <scope>NUCLEOTIDE SEQUENCE [LARGE SCALE GENOMIC DNA]</scope>
    <source>
        <strain evidence="6 7">CBS 600.67</strain>
    </source>
</reference>
<feature type="transmembrane region" description="Helical" evidence="4">
    <location>
        <begin position="49"/>
        <end position="70"/>
    </location>
</feature>
<organism evidence="6 7">
    <name type="scientific">Aspergillus cavernicola</name>
    <dbReference type="NCBI Taxonomy" id="176166"/>
    <lineage>
        <taxon>Eukaryota</taxon>
        <taxon>Fungi</taxon>
        <taxon>Dikarya</taxon>
        <taxon>Ascomycota</taxon>
        <taxon>Pezizomycotina</taxon>
        <taxon>Eurotiomycetes</taxon>
        <taxon>Eurotiomycetidae</taxon>
        <taxon>Eurotiales</taxon>
        <taxon>Aspergillaceae</taxon>
        <taxon>Aspergillus</taxon>
        <taxon>Aspergillus subgen. Nidulantes</taxon>
    </lineage>
</organism>
<dbReference type="InterPro" id="IPR049326">
    <property type="entry name" value="Rhodopsin_dom_fungi"/>
</dbReference>
<keyword evidence="2" id="KW-1003">Cell membrane</keyword>
<gene>
    <name evidence="6" type="ORF">BDW59DRAFT_180784</name>
</gene>
<evidence type="ECO:0000256" key="2">
    <source>
        <dbReference type="ARBA" id="ARBA00022475"/>
    </source>
</evidence>
<dbReference type="EMBL" id="JBFXLS010000055">
    <property type="protein sequence ID" value="KAL2823211.1"/>
    <property type="molecule type" value="Genomic_DNA"/>
</dbReference>
<feature type="transmembrane region" description="Helical" evidence="4">
    <location>
        <begin position="490"/>
        <end position="507"/>
    </location>
</feature>
<feature type="transmembrane region" description="Helical" evidence="4">
    <location>
        <begin position="619"/>
        <end position="640"/>
    </location>
</feature>
<evidence type="ECO:0000259" key="5">
    <source>
        <dbReference type="Pfam" id="PF20684"/>
    </source>
</evidence>
<sequence>MWKKLMLHYGQHSHHFPKAEPCTSPLNQALRRVSMARLNASASDQRPSVLAGTISTLIIATLFVAARMFTRLKLIKRLSWDDGLIFLAWVLAFGLSFSICYGTSKGIGLHFTNIPPEWLPQLGPSIYAFTVLYYPAVMVTKASILVLYLRIFGSNKFATRGAVLIIVIITFAYVSLTFVKAFRCQPISAAWQLPAHGTVKCIDIVIIHLASTPVNVVTDFAIIMLPIPILTNLRLPRRQKILLILTFALAAFDLIVSIIRIVFLEQALLRKALQSILQGFQAPVDPDITYSESLAFMWSAVEVNIMIVCACMLALKPLVVRIFPHALETSRSKSSSGGGRSARDESSRAEGNTTSTFKRNPDIYNPALRETADLSQIDYSVSCPSTVHSAQAGSSFAMQFITTPELNNMSSYPRRALIPQQAISTHPRLFRFIHIPLPSQHLMNLSVKESYLPLAIMTVLFLILKFLVKIMDIHINQVLAVLQISPLRGVQLQATFFTGYLVGPLIISRFTLSKSSLHTSLLTGLLLFVIAPQVFWPTVILLSLPGMIVSYFVFGVAVSVVYNAIFAFVLLCGPFQHSVLRFLLLQGVGNIGELFSSILSTEYIFPANPTETTILNAQWTFLGATFLVVFLAICLFYIHLPGVFDEDLSRDAEYILGVRQKCIFLRKEICICKWDVVYTTLALGVFSAFCYSGFNSVVSYFFLDYVRSMAPHSALNDRYIGWIAGAALVAGQLAAAAICHYVRPSWVLLLCCLTNIILSTLIITVEGVSGVVIIVVGQLFSGPVFPLLFSISLSGLGRHTLAASTYLTATLSAGALFIPITHFVQKRPSANPIQYSFCVALACSCFGIAMPLFINISRAARKQVNRCR</sequence>
<feature type="transmembrane region" description="Helical" evidence="4">
    <location>
        <begin position="771"/>
        <end position="789"/>
    </location>
</feature>
<comment type="caution">
    <text evidence="6">The sequence shown here is derived from an EMBL/GenBank/DDBJ whole genome shotgun (WGS) entry which is preliminary data.</text>
</comment>
<feature type="transmembrane region" description="Helical" evidence="4">
    <location>
        <begin position="746"/>
        <end position="765"/>
    </location>
</feature>
<dbReference type="Proteomes" id="UP001610335">
    <property type="component" value="Unassembled WGS sequence"/>
</dbReference>